<keyword evidence="6 9" id="KW-1133">Transmembrane helix</keyword>
<dbReference type="GO" id="GO:0009522">
    <property type="term" value="C:photosystem I"/>
    <property type="evidence" value="ECO:0007669"/>
    <property type="project" value="UniProtKB-KW"/>
</dbReference>
<evidence type="ECO:0000313" key="10">
    <source>
        <dbReference type="EMBL" id="QCI06870.1"/>
    </source>
</evidence>
<keyword evidence="5 9" id="KW-0603">Photosystem I</keyword>
<evidence type="ECO:0000256" key="6">
    <source>
        <dbReference type="ARBA" id="ARBA00022989"/>
    </source>
</evidence>
<reference evidence="10" key="1">
    <citation type="journal article" date="2019" name="Mol. Phylogenet. Evol.">
        <title>Morphological evolution and classification of the red algal order Ceramiales inferred using plastid phylogenomics.</title>
        <authorList>
            <person name="Diaz-Tapia P."/>
            <person name="Pasella M.M."/>
            <person name="Verbruggen H."/>
            <person name="Maggs C.A."/>
        </authorList>
    </citation>
    <scope>NUCLEOTIDE SEQUENCE</scope>
    <source>
        <strain evidence="10">25966_4</strain>
    </source>
</reference>
<comment type="similarity">
    <text evidence="2 9">Belongs to the PsaG/PsaK family.</text>
</comment>
<name>A0A4D6WWR5_9FLOR</name>
<comment type="caution">
    <text evidence="9">Lacks conserved residue(s) required for the propagation of feature annotation.</text>
</comment>
<proteinExistence type="inferred from homology"/>
<accession>A0A4D6WWR5</accession>
<dbReference type="GO" id="GO:0042651">
    <property type="term" value="C:thylakoid membrane"/>
    <property type="evidence" value="ECO:0007669"/>
    <property type="project" value="UniProtKB-UniRule"/>
</dbReference>
<dbReference type="InterPro" id="IPR017492">
    <property type="entry name" value="PSI_PsaK"/>
</dbReference>
<organism evidence="10">
    <name type="scientific">Halydictyon mirabile</name>
    <dbReference type="NCBI Taxonomy" id="189652"/>
    <lineage>
        <taxon>Eukaryota</taxon>
        <taxon>Rhodophyta</taxon>
        <taxon>Florideophyceae</taxon>
        <taxon>Rhodymeniophycidae</taxon>
        <taxon>Ceramiales</taxon>
        <taxon>Dasyaceae</taxon>
        <taxon>Halydictyon</taxon>
    </lineage>
</organism>
<keyword evidence="10" id="KW-0934">Plastid</keyword>
<evidence type="ECO:0000256" key="7">
    <source>
        <dbReference type="ARBA" id="ARBA00023078"/>
    </source>
</evidence>
<protein>
    <recommendedName>
        <fullName evidence="9">Photosystem I reaction center subunit PsaK</fullName>
    </recommendedName>
    <alternativeName>
        <fullName evidence="9">Photosystem I subunit X</fullName>
    </alternativeName>
</protein>
<dbReference type="GO" id="GO:0015979">
    <property type="term" value="P:photosynthesis"/>
    <property type="evidence" value="ECO:0007669"/>
    <property type="project" value="UniProtKB-UniRule"/>
</dbReference>
<dbReference type="Gene3D" id="1.20.860.20">
    <property type="entry name" value="Photosystem I PsaK, reaction centre"/>
    <property type="match status" value="1"/>
</dbReference>
<evidence type="ECO:0000256" key="5">
    <source>
        <dbReference type="ARBA" id="ARBA00022836"/>
    </source>
</evidence>
<gene>
    <name evidence="9 10" type="primary">psaK</name>
</gene>
<evidence type="ECO:0000256" key="9">
    <source>
        <dbReference type="HAMAP-Rule" id="MF_00474"/>
    </source>
</evidence>
<dbReference type="InterPro" id="IPR000549">
    <property type="entry name" value="PSI_PsaG/PsaK"/>
</dbReference>
<keyword evidence="3 9" id="KW-0602">Photosynthesis</keyword>
<keyword evidence="4 9" id="KW-0812">Transmembrane</keyword>
<dbReference type="AlphaFoldDB" id="A0A4D6WWR5"/>
<evidence type="ECO:0000256" key="3">
    <source>
        <dbReference type="ARBA" id="ARBA00022531"/>
    </source>
</evidence>
<dbReference type="EMBL" id="MK814663">
    <property type="protein sequence ID" value="QCI06870.1"/>
    <property type="molecule type" value="Genomic_DNA"/>
</dbReference>
<feature type="transmembrane region" description="Helical" evidence="9">
    <location>
        <begin position="12"/>
        <end position="31"/>
    </location>
</feature>
<keyword evidence="7 9" id="KW-0793">Thylakoid</keyword>
<keyword evidence="8 9" id="KW-0472">Membrane</keyword>
<evidence type="ECO:0000256" key="4">
    <source>
        <dbReference type="ARBA" id="ARBA00022692"/>
    </source>
</evidence>
<evidence type="ECO:0000256" key="8">
    <source>
        <dbReference type="ARBA" id="ARBA00023136"/>
    </source>
</evidence>
<dbReference type="InterPro" id="IPR035982">
    <property type="entry name" value="PSI_centre_PsaK_sf"/>
</dbReference>
<dbReference type="NCBIfam" id="TIGR03049">
    <property type="entry name" value="PS_I_psaK"/>
    <property type="match status" value="1"/>
</dbReference>
<evidence type="ECO:0000256" key="2">
    <source>
        <dbReference type="ARBA" id="ARBA00006458"/>
    </source>
</evidence>
<reference evidence="10" key="2">
    <citation type="submission" date="2019-04" db="EMBL/GenBank/DDBJ databases">
        <authorList>
            <person name="Pasella M."/>
        </authorList>
    </citation>
    <scope>NUCLEOTIDE SEQUENCE</scope>
    <source>
        <strain evidence="10">25966_4</strain>
    </source>
</reference>
<evidence type="ECO:0000256" key="1">
    <source>
        <dbReference type="ARBA" id="ARBA00004141"/>
    </source>
</evidence>
<dbReference type="InterPro" id="IPR037101">
    <property type="entry name" value="PSI_PsaK_bact"/>
</dbReference>
<dbReference type="Pfam" id="PF01241">
    <property type="entry name" value="PSI_PSAK"/>
    <property type="match status" value="1"/>
</dbReference>
<dbReference type="HAMAP" id="MF_00474">
    <property type="entry name" value="PSI_PsaK"/>
    <property type="match status" value="1"/>
</dbReference>
<sequence length="82" mass="8710">MLSLNLITESNGWSSTTVFIMITCNLITVLLGRYSIQMRSLGPSIRILGLDGLGLPELIATTSLGHILGVGTILGLKSINLI</sequence>
<geneLocation type="plastid" evidence="10"/>
<comment type="subcellular location">
    <subcellularLocation>
        <location evidence="9">Cellular thylakoid membrane</location>
        <topology evidence="9">Multi-pass membrane protein</topology>
    </subcellularLocation>
    <subcellularLocation>
        <location evidence="1">Membrane</location>
        <topology evidence="1">Multi-pass membrane protein</topology>
    </subcellularLocation>
</comment>
<dbReference type="SUPFAM" id="SSF81563">
    <property type="entry name" value="Photosystem I reaction center subunit X, PsaK"/>
    <property type="match status" value="1"/>
</dbReference>